<protein>
    <submittedName>
        <fullName evidence="1">Uncharacterized protein</fullName>
    </submittedName>
</protein>
<accession>A0A1G6L3S1</accession>
<dbReference type="STRING" id="1285928.SAMN04487894_102206"/>
<organism evidence="1 2">
    <name type="scientific">Niabella drilacis (strain DSM 25811 / CCM 8410 / CCUG 62505 / LMG 26954 / E90)</name>
    <dbReference type="NCBI Taxonomy" id="1285928"/>
    <lineage>
        <taxon>Bacteria</taxon>
        <taxon>Pseudomonadati</taxon>
        <taxon>Bacteroidota</taxon>
        <taxon>Chitinophagia</taxon>
        <taxon>Chitinophagales</taxon>
        <taxon>Chitinophagaceae</taxon>
        <taxon>Niabella</taxon>
    </lineage>
</organism>
<reference evidence="2" key="1">
    <citation type="submission" date="2016-10" db="EMBL/GenBank/DDBJ databases">
        <authorList>
            <person name="Varghese N."/>
            <person name="Submissions S."/>
        </authorList>
    </citation>
    <scope>NUCLEOTIDE SEQUENCE [LARGE SCALE GENOMIC DNA]</scope>
    <source>
        <strain evidence="2">DSM 25811 / CCM 8410 / LMG 26954 / E90</strain>
    </source>
</reference>
<evidence type="ECO:0000313" key="1">
    <source>
        <dbReference type="EMBL" id="SDC37827.1"/>
    </source>
</evidence>
<evidence type="ECO:0000313" key="2">
    <source>
        <dbReference type="Proteomes" id="UP000198757"/>
    </source>
</evidence>
<dbReference type="EMBL" id="FMZO01000002">
    <property type="protein sequence ID" value="SDC37827.1"/>
    <property type="molecule type" value="Genomic_DNA"/>
</dbReference>
<dbReference type="Proteomes" id="UP000198757">
    <property type="component" value="Unassembled WGS sequence"/>
</dbReference>
<gene>
    <name evidence="1" type="ORF">SAMN04487894_102206</name>
</gene>
<proteinExistence type="predicted"/>
<dbReference type="AlphaFoldDB" id="A0A1G6L3S1"/>
<sequence>MEIVIRAFRATTDPGTCLNFIEGHRRLLELHFGIVAITSSNQDWMYHDNTFVIVAEDKERTKVYGGARVQMADGKLQLPIETAISKYDPSVHTMAGQPGVSEICGLWNSTEVVGWGIGSFFMSRAGVAVACMLKSTKVLFLAAPITVRMGKRMGAEIETSLGNNGNFFYPKDDFIATAMAINDCPVLSKADEKERNRILSIVERPVQRAPEDGPKGQLMIDYQLDITG</sequence>
<name>A0A1G6L3S1_NIADE</name>
<keyword evidence="2" id="KW-1185">Reference proteome</keyword>